<evidence type="ECO:0000256" key="6">
    <source>
        <dbReference type="ARBA" id="ARBA00022679"/>
    </source>
</evidence>
<dbReference type="NCBIfam" id="TIGR01172">
    <property type="entry name" value="cysE"/>
    <property type="match status" value="1"/>
</dbReference>
<evidence type="ECO:0000256" key="8">
    <source>
        <dbReference type="ARBA" id="ARBA00023192"/>
    </source>
</evidence>
<evidence type="ECO:0000256" key="11">
    <source>
        <dbReference type="PIRNR" id="PIRNR000441"/>
    </source>
</evidence>
<dbReference type="Proteomes" id="UP000053405">
    <property type="component" value="Unassembled WGS sequence"/>
</dbReference>
<evidence type="ECO:0000256" key="10">
    <source>
        <dbReference type="ARBA" id="ARBA00049486"/>
    </source>
</evidence>
<dbReference type="InterPro" id="IPR018357">
    <property type="entry name" value="Hexapep_transf_CS"/>
</dbReference>
<accession>L7L7A9</accession>
<dbReference type="InterPro" id="IPR045304">
    <property type="entry name" value="LbH_SAT"/>
</dbReference>
<dbReference type="Pfam" id="PF00132">
    <property type="entry name" value="Hexapep"/>
    <property type="match status" value="1"/>
</dbReference>
<keyword evidence="13" id="KW-1185">Reference proteome</keyword>
<evidence type="ECO:0000256" key="1">
    <source>
        <dbReference type="ARBA" id="ARBA00004876"/>
    </source>
</evidence>
<proteinExistence type="inferred from homology"/>
<dbReference type="SUPFAM" id="SSF51161">
    <property type="entry name" value="Trimeric LpxA-like enzymes"/>
    <property type="match status" value="1"/>
</dbReference>
<comment type="pathway">
    <text evidence="1">Amino-acid biosynthesis; L-cysteine biosynthesis; L-cysteine from L-serine: step 1/2.</text>
</comment>
<protein>
    <recommendedName>
        <fullName evidence="4 11">Serine acetyltransferase</fullName>
        <ecNumber evidence="3 11">2.3.1.30</ecNumber>
    </recommendedName>
</protein>
<dbReference type="InterPro" id="IPR042122">
    <property type="entry name" value="Ser_AcTrfase_N_sf"/>
</dbReference>
<dbReference type="InterPro" id="IPR053376">
    <property type="entry name" value="Serine_acetyltransferase"/>
</dbReference>
<dbReference type="GO" id="GO:0005737">
    <property type="term" value="C:cytoplasm"/>
    <property type="evidence" value="ECO:0007669"/>
    <property type="project" value="InterPro"/>
</dbReference>
<evidence type="ECO:0000256" key="2">
    <source>
        <dbReference type="ARBA" id="ARBA00007274"/>
    </source>
</evidence>
<name>L7L7A9_9ACTN</name>
<evidence type="ECO:0000256" key="4">
    <source>
        <dbReference type="ARBA" id="ARBA00018522"/>
    </source>
</evidence>
<dbReference type="EC" id="2.3.1.30" evidence="3 11"/>
<dbReference type="EMBL" id="BANT01000012">
    <property type="protein sequence ID" value="GAC56631.1"/>
    <property type="molecule type" value="Genomic_DNA"/>
</dbReference>
<keyword evidence="8" id="KW-0198">Cysteine biosynthesis</keyword>
<keyword evidence="5" id="KW-0028">Amino-acid biosynthesis</keyword>
<dbReference type="InterPro" id="IPR001451">
    <property type="entry name" value="Hexapep"/>
</dbReference>
<evidence type="ECO:0000256" key="9">
    <source>
        <dbReference type="ARBA" id="ARBA00023315"/>
    </source>
</evidence>
<dbReference type="GO" id="GO:0009001">
    <property type="term" value="F:serine O-acetyltransferase activity"/>
    <property type="evidence" value="ECO:0007669"/>
    <property type="project" value="UniProtKB-EC"/>
</dbReference>
<keyword evidence="9 11" id="KW-0012">Acyltransferase</keyword>
<dbReference type="Gene3D" id="2.160.10.10">
    <property type="entry name" value="Hexapeptide repeat proteins"/>
    <property type="match status" value="1"/>
</dbReference>
<evidence type="ECO:0000256" key="5">
    <source>
        <dbReference type="ARBA" id="ARBA00022605"/>
    </source>
</evidence>
<keyword evidence="6 11" id="KW-0808">Transferase</keyword>
<organism evidence="12 13">
    <name type="scientific">Gordonia hirsuta DSM 44140 = NBRC 16056</name>
    <dbReference type="NCBI Taxonomy" id="1121927"/>
    <lineage>
        <taxon>Bacteria</taxon>
        <taxon>Bacillati</taxon>
        <taxon>Actinomycetota</taxon>
        <taxon>Actinomycetes</taxon>
        <taxon>Mycobacteriales</taxon>
        <taxon>Gordoniaceae</taxon>
        <taxon>Gordonia</taxon>
    </lineage>
</organism>
<comment type="catalytic activity">
    <reaction evidence="10 11">
        <text>L-serine + acetyl-CoA = O-acetyl-L-serine + CoA</text>
        <dbReference type="Rhea" id="RHEA:24560"/>
        <dbReference type="ChEBI" id="CHEBI:33384"/>
        <dbReference type="ChEBI" id="CHEBI:57287"/>
        <dbReference type="ChEBI" id="CHEBI:57288"/>
        <dbReference type="ChEBI" id="CHEBI:58340"/>
        <dbReference type="EC" id="2.3.1.30"/>
    </reaction>
</comment>
<dbReference type="RefSeq" id="WP_005937206.1">
    <property type="nucleotide sequence ID" value="NZ_ATVK01000045.1"/>
</dbReference>
<comment type="similarity">
    <text evidence="2 11">Belongs to the transferase hexapeptide repeat family.</text>
</comment>
<dbReference type="eggNOG" id="COG1045">
    <property type="taxonomic scope" value="Bacteria"/>
</dbReference>
<keyword evidence="7" id="KW-0677">Repeat</keyword>
<evidence type="ECO:0000313" key="12">
    <source>
        <dbReference type="EMBL" id="GAC56631.1"/>
    </source>
</evidence>
<dbReference type="InterPro" id="IPR005881">
    <property type="entry name" value="Ser_O-AcTrfase"/>
</dbReference>
<dbReference type="InterPro" id="IPR011004">
    <property type="entry name" value="Trimer_LpxA-like_sf"/>
</dbReference>
<evidence type="ECO:0000313" key="13">
    <source>
        <dbReference type="Proteomes" id="UP000053405"/>
    </source>
</evidence>
<reference evidence="12 13" key="1">
    <citation type="submission" date="2012-12" db="EMBL/GenBank/DDBJ databases">
        <title>Whole genome shotgun sequence of Gordonia hirsuta NBRC 16056.</title>
        <authorList>
            <person name="Isaki-Nakamura S."/>
            <person name="Hosoyama A."/>
            <person name="Tsuchikane K."/>
            <person name="Katsumata H."/>
            <person name="Baba S."/>
            <person name="Yamazaki S."/>
            <person name="Fujita N."/>
        </authorList>
    </citation>
    <scope>NUCLEOTIDE SEQUENCE [LARGE SCALE GENOMIC DNA]</scope>
    <source>
        <strain evidence="12 13">NBRC 16056</strain>
    </source>
</reference>
<dbReference type="GO" id="GO:0006535">
    <property type="term" value="P:cysteine biosynthetic process from serine"/>
    <property type="evidence" value="ECO:0007669"/>
    <property type="project" value="InterPro"/>
</dbReference>
<evidence type="ECO:0000256" key="7">
    <source>
        <dbReference type="ARBA" id="ARBA00022737"/>
    </source>
</evidence>
<dbReference type="AlphaFoldDB" id="L7L7A9"/>
<dbReference type="CDD" id="cd03354">
    <property type="entry name" value="LbH_SAT"/>
    <property type="match status" value="1"/>
</dbReference>
<sequence length="199" mass="20959">MPDPLPAQSAPSSLAALLREDLQAACDRDPAARNKLIVAVSYPGVHALWLYRLAHAMWVSSLPLKFPGRLLSQLARFLTGVEIHPGAVIGRRFFIDHGMGVVIGETAQIGEDVLMFHGSTLGGTSMSKGKRHPTVGDRVLIGAGAKILGPITLGDDVKVGANAVVVHDVPEGYVAVGVAAKSRPSGDIIDPYAEPALYI</sequence>
<gene>
    <name evidence="12" type="primary">cysE</name>
    <name evidence="12" type="ORF">GOHSU_12_00210</name>
</gene>
<dbReference type="FunFam" id="2.160.10.10:FF:000007">
    <property type="entry name" value="Serine acetyltransferase"/>
    <property type="match status" value="1"/>
</dbReference>
<dbReference type="STRING" id="1121927.GOHSU_12_00210"/>
<dbReference type="OrthoDB" id="9801456at2"/>
<dbReference type="PANTHER" id="PTHR42811">
    <property type="entry name" value="SERINE ACETYLTRANSFERASE"/>
    <property type="match status" value="1"/>
</dbReference>
<dbReference type="Gene3D" id="1.10.3130.10">
    <property type="entry name" value="serine acetyltransferase, domain 1"/>
    <property type="match status" value="1"/>
</dbReference>
<dbReference type="PIRSF" id="PIRSF000441">
    <property type="entry name" value="CysE"/>
    <property type="match status" value="1"/>
</dbReference>
<comment type="caution">
    <text evidence="12">The sequence shown here is derived from an EMBL/GenBank/DDBJ whole genome shotgun (WGS) entry which is preliminary data.</text>
</comment>
<evidence type="ECO:0000256" key="3">
    <source>
        <dbReference type="ARBA" id="ARBA00013266"/>
    </source>
</evidence>
<dbReference type="PROSITE" id="PS00101">
    <property type="entry name" value="HEXAPEP_TRANSFERASES"/>
    <property type="match status" value="1"/>
</dbReference>
<dbReference type="NCBIfam" id="NF041874">
    <property type="entry name" value="EPS_EpsC"/>
    <property type="match status" value="1"/>
</dbReference>